<evidence type="ECO:0000313" key="3">
    <source>
        <dbReference type="Proteomes" id="UP001385951"/>
    </source>
</evidence>
<feature type="region of interest" description="Disordered" evidence="1">
    <location>
        <begin position="135"/>
        <end position="214"/>
    </location>
</feature>
<dbReference type="Proteomes" id="UP001385951">
    <property type="component" value="Unassembled WGS sequence"/>
</dbReference>
<accession>A0AAW0FY07</accession>
<reference evidence="2 3" key="1">
    <citation type="submission" date="2022-09" db="EMBL/GenBank/DDBJ databases">
        <authorList>
            <person name="Palmer J.M."/>
        </authorList>
    </citation>
    <scope>NUCLEOTIDE SEQUENCE [LARGE SCALE GENOMIC DNA]</scope>
    <source>
        <strain evidence="2 3">DSM 7382</strain>
    </source>
</reference>
<feature type="region of interest" description="Disordered" evidence="1">
    <location>
        <begin position="64"/>
        <end position="101"/>
    </location>
</feature>
<evidence type="ECO:0000256" key="1">
    <source>
        <dbReference type="SAM" id="MobiDB-lite"/>
    </source>
</evidence>
<evidence type="ECO:0000313" key="2">
    <source>
        <dbReference type="EMBL" id="KAK7684299.1"/>
    </source>
</evidence>
<gene>
    <name evidence="2" type="ORF">QCA50_012623</name>
</gene>
<sequence length="602" mass="66981">MASSEFEPTLETLRNPSCFTMSLRGSYKCKLCPETSWLHLSQAVTHEDVRRHVLRVREQDCVYAPSSEPDYHHTDTPEDNHTEHIRSPLPPSSPTHSVLSDNDMNPFQSFAVHGPALSSDPLGLIYDDWAGNLASEKPPPPSNGLDVVGHHPFEPHIGVNHSESGSDWEPDDSATGSFTEDHNIDLDMSDSDSEDEERAESGTSDCDDLAPDDGIAMNDNEAWWPWHSKQHCLLDILGAFPRAAFSESETQITSWCATKLGAGKLPSMSALKRARQTVVKLAGSRPRLTKSTAGNFYAKTDIGTILAHEVANPKVRPHLAFYPEDSGSHLSEARQGERWLSEVEAQFASVMARAPTSDKQDYFVDEPALANIDSSGTPAPVLPVRFFVRSGEIYALVHRLSITEGGDSFIIEAVQSSDLLELPLRALFMSYPRFQKEHHRYCLPSPDNILGVRSRSPSTDTTIITPTSLALPNPWRTKANGRRVHSLPMWLYCDDTSGNSSKKWNKHNSFLFVLAGLAREQVHLAYNIHFVSTSNIAPPLEMAEGIVDDFKRLQQDGLIAWDCEFKEEVVYIPWGFGWLGDNPMQSELCSHIGLHTGSWPEF</sequence>
<organism evidence="2 3">
    <name type="scientific">Cerrena zonata</name>
    <dbReference type="NCBI Taxonomy" id="2478898"/>
    <lineage>
        <taxon>Eukaryota</taxon>
        <taxon>Fungi</taxon>
        <taxon>Dikarya</taxon>
        <taxon>Basidiomycota</taxon>
        <taxon>Agaricomycotina</taxon>
        <taxon>Agaricomycetes</taxon>
        <taxon>Polyporales</taxon>
        <taxon>Cerrenaceae</taxon>
        <taxon>Cerrena</taxon>
    </lineage>
</organism>
<dbReference type="PANTHER" id="PTHR31912:SF34">
    <property type="entry name" value="NOTOCHORD-RELATED PROTEIN"/>
    <property type="match status" value="1"/>
</dbReference>
<proteinExistence type="predicted"/>
<feature type="compositionally biased region" description="Acidic residues" evidence="1">
    <location>
        <begin position="187"/>
        <end position="198"/>
    </location>
</feature>
<protein>
    <submittedName>
        <fullName evidence="2">Uncharacterized protein</fullName>
    </submittedName>
</protein>
<feature type="compositionally biased region" description="Basic and acidic residues" evidence="1">
    <location>
        <begin position="69"/>
        <end position="86"/>
    </location>
</feature>
<dbReference type="AlphaFoldDB" id="A0AAW0FY07"/>
<name>A0AAW0FY07_9APHY</name>
<dbReference type="PANTHER" id="PTHR31912">
    <property type="entry name" value="IP13529P"/>
    <property type="match status" value="1"/>
</dbReference>
<keyword evidence="3" id="KW-1185">Reference proteome</keyword>
<comment type="caution">
    <text evidence="2">The sequence shown here is derived from an EMBL/GenBank/DDBJ whole genome shotgun (WGS) entry which is preliminary data.</text>
</comment>
<dbReference type="EMBL" id="JASBNA010000026">
    <property type="protein sequence ID" value="KAK7684299.1"/>
    <property type="molecule type" value="Genomic_DNA"/>
</dbReference>